<evidence type="ECO:0000313" key="2">
    <source>
        <dbReference type="Proteomes" id="UP000198683"/>
    </source>
</evidence>
<name>A0A1G9EBR6_9ACTN</name>
<sequence length="117" mass="12541">MSTPHENGEALIPQPPMTTAALRAAVAQIAPAYLNQFVDHLDQAAEQAARQSTVAPLQNFLRQWAEFVAIQRYPAGAARLHAVETEVATTTDRAKLNAALAEINKITTAAHQEAAGE</sequence>
<dbReference type="InterPro" id="IPR046214">
    <property type="entry name" value="DUF6247"/>
</dbReference>
<proteinExistence type="predicted"/>
<accession>A0A1G9EBR6</accession>
<reference evidence="1 2" key="1">
    <citation type="submission" date="2016-10" db="EMBL/GenBank/DDBJ databases">
        <authorList>
            <person name="de Groot N.N."/>
        </authorList>
    </citation>
    <scope>NUCLEOTIDE SEQUENCE [LARGE SCALE GENOMIC DNA]</scope>
    <source>
        <strain evidence="1 2">CGMCC 4.5681</strain>
    </source>
</reference>
<evidence type="ECO:0000313" key="1">
    <source>
        <dbReference type="EMBL" id="SDK73527.1"/>
    </source>
</evidence>
<gene>
    <name evidence="1" type="ORF">SAMN05421874_110215</name>
</gene>
<dbReference type="RefSeq" id="WP_090766656.1">
    <property type="nucleotide sequence ID" value="NZ_FNFB01000010.1"/>
</dbReference>
<dbReference type="OrthoDB" id="3431428at2"/>
<dbReference type="AlphaFoldDB" id="A0A1G9EBR6"/>
<dbReference type="EMBL" id="FNFB01000010">
    <property type="protein sequence ID" value="SDK73527.1"/>
    <property type="molecule type" value="Genomic_DNA"/>
</dbReference>
<organism evidence="1 2">
    <name type="scientific">Nonomuraea maritima</name>
    <dbReference type="NCBI Taxonomy" id="683260"/>
    <lineage>
        <taxon>Bacteria</taxon>
        <taxon>Bacillati</taxon>
        <taxon>Actinomycetota</taxon>
        <taxon>Actinomycetes</taxon>
        <taxon>Streptosporangiales</taxon>
        <taxon>Streptosporangiaceae</taxon>
        <taxon>Nonomuraea</taxon>
    </lineage>
</organism>
<dbReference type="Proteomes" id="UP000198683">
    <property type="component" value="Unassembled WGS sequence"/>
</dbReference>
<protein>
    <submittedName>
        <fullName evidence="1">Uncharacterized protein</fullName>
    </submittedName>
</protein>
<dbReference type="Pfam" id="PF19760">
    <property type="entry name" value="DUF6247"/>
    <property type="match status" value="1"/>
</dbReference>
<keyword evidence="2" id="KW-1185">Reference proteome</keyword>